<organism evidence="1 2">
    <name type="scientific">Rhabditophanes sp. KR3021</name>
    <dbReference type="NCBI Taxonomy" id="114890"/>
    <lineage>
        <taxon>Eukaryota</taxon>
        <taxon>Metazoa</taxon>
        <taxon>Ecdysozoa</taxon>
        <taxon>Nematoda</taxon>
        <taxon>Chromadorea</taxon>
        <taxon>Rhabditida</taxon>
        <taxon>Tylenchina</taxon>
        <taxon>Panagrolaimomorpha</taxon>
        <taxon>Strongyloidoidea</taxon>
        <taxon>Alloionematidae</taxon>
        <taxon>Rhabditophanes</taxon>
    </lineage>
</organism>
<accession>A0AC35TZ30</accession>
<dbReference type="Proteomes" id="UP000095286">
    <property type="component" value="Unplaced"/>
</dbReference>
<protein>
    <submittedName>
        <fullName evidence="2">Armadillo segment polarity protein</fullName>
    </submittedName>
</protein>
<evidence type="ECO:0000313" key="1">
    <source>
        <dbReference type="Proteomes" id="UP000095286"/>
    </source>
</evidence>
<evidence type="ECO:0000313" key="2">
    <source>
        <dbReference type="WBParaSite" id="RSKR_0000603200.1"/>
    </source>
</evidence>
<dbReference type="WBParaSite" id="RSKR_0000603200.1">
    <property type="protein sequence ID" value="RSKR_0000603200.1"/>
    <property type="gene ID" value="RSKR_0000603200"/>
</dbReference>
<proteinExistence type="predicted"/>
<sequence length="669" mass="74538">MFNNIALEQQMFPEPRQTRLRDKMFPDFEIETDYDDGQAPSTSFFADILGEPAWQLERAVVELLGLVGDGGVDGYVMTIPDLIDSLSDSDQRSVNTAVYNLYLMSKEDEHLATLVLNPDLVEALLRAANLSDDPDIKRMVAAVISHLSSRQEGSRQIFRSGGIPQLVRMLGWKIEAVVHYAVTTLHNLLQYVSDSKGQILEYQGLEALIPHLNPKNVRPNVKCQAKVADSIYLLVLDRRECKEIFLEYDGPSDLIEILQTKCGYPLLYASVIRVIRSISTLEANKIYLINKGALACLHAHLKITVDPKRKITILQAMRNLSDKAADIESLNDLIADLLALIKGSTHEEIVSCACGILSNLTCNNRKNKLSVCANNGVPLLAKILQTFPNIEDITEPILCTLRHCTARHRDAGKAQEDIRTNHALPLILSLLATRRAPIVKAALGLLRNCALNEVNMEMMLGERTVNEESVLSITTDVLERSGHQLKLNFEAREDGVDQIEMVEGSVSALHQFATNRDVAVTLLDHSHIMRLLVELVQNPQINNHEDPLLMRELLGIFYQLTKSPEGARIVQGYGATGVFADAIRSQNEAISTYAAAILKNLENDVNEYGDHRGYQRASLAPNFSDYAGWGNDGLEPELFQEHYHSSSITDVRTGHMNNQARGTWCDTDL</sequence>
<name>A0AC35TZ30_9BILA</name>
<reference evidence="2" key="1">
    <citation type="submission" date="2016-11" db="UniProtKB">
        <authorList>
            <consortium name="WormBaseParasite"/>
        </authorList>
    </citation>
    <scope>IDENTIFICATION</scope>
    <source>
        <strain evidence="2">KR3021</strain>
    </source>
</reference>